<dbReference type="NCBIfam" id="TIGR04271">
    <property type="entry name" value="ThiI_C_thiazole"/>
    <property type="match status" value="1"/>
</dbReference>
<dbReference type="GO" id="GO:0004810">
    <property type="term" value="F:CCA tRNA nucleotidyltransferase activity"/>
    <property type="evidence" value="ECO:0007669"/>
    <property type="project" value="InterPro"/>
</dbReference>
<feature type="binding site" evidence="11">
    <location>
        <position position="267"/>
    </location>
    <ligand>
        <name>ATP</name>
        <dbReference type="ChEBI" id="CHEBI:30616"/>
    </ligand>
</feature>
<evidence type="ECO:0000256" key="1">
    <source>
        <dbReference type="ARBA" id="ARBA00004496"/>
    </source>
</evidence>
<dbReference type="SMART" id="SM00981">
    <property type="entry name" value="THUMP"/>
    <property type="match status" value="1"/>
</dbReference>
<keyword evidence="2 11" id="KW-0963">Cytoplasm</keyword>
<evidence type="ECO:0000256" key="8">
    <source>
        <dbReference type="ARBA" id="ARBA00022977"/>
    </source>
</evidence>
<keyword evidence="6 11" id="KW-0067">ATP-binding</keyword>
<feature type="active site" description="Cysteine persulfide intermediate" evidence="11">
    <location>
        <position position="460"/>
    </location>
</feature>
<dbReference type="PROSITE" id="PS51165">
    <property type="entry name" value="THUMP"/>
    <property type="match status" value="1"/>
</dbReference>
<comment type="catalytic activity">
    <reaction evidence="11">
        <text>[ThiI sulfur-carrier protein]-S-sulfanyl-L-cysteine + a uridine in tRNA + 2 reduced [2Fe-2S]-[ferredoxin] + ATP + H(+) = [ThiI sulfur-carrier protein]-L-cysteine + a 4-thiouridine in tRNA + 2 oxidized [2Fe-2S]-[ferredoxin] + AMP + diphosphate</text>
        <dbReference type="Rhea" id="RHEA:24176"/>
        <dbReference type="Rhea" id="RHEA-COMP:10000"/>
        <dbReference type="Rhea" id="RHEA-COMP:10001"/>
        <dbReference type="Rhea" id="RHEA-COMP:13337"/>
        <dbReference type="Rhea" id="RHEA-COMP:13338"/>
        <dbReference type="Rhea" id="RHEA-COMP:13339"/>
        <dbReference type="Rhea" id="RHEA-COMP:13340"/>
        <dbReference type="ChEBI" id="CHEBI:15378"/>
        <dbReference type="ChEBI" id="CHEBI:29950"/>
        <dbReference type="ChEBI" id="CHEBI:30616"/>
        <dbReference type="ChEBI" id="CHEBI:33019"/>
        <dbReference type="ChEBI" id="CHEBI:33737"/>
        <dbReference type="ChEBI" id="CHEBI:33738"/>
        <dbReference type="ChEBI" id="CHEBI:61963"/>
        <dbReference type="ChEBI" id="CHEBI:65315"/>
        <dbReference type="ChEBI" id="CHEBI:136798"/>
        <dbReference type="ChEBI" id="CHEBI:456215"/>
        <dbReference type="EC" id="2.8.1.4"/>
    </reaction>
</comment>
<comment type="similarity">
    <text evidence="11">Belongs to the ThiI family.</text>
</comment>
<dbReference type="CDD" id="cd01712">
    <property type="entry name" value="PPase_ThiI"/>
    <property type="match status" value="1"/>
</dbReference>
<dbReference type="Proteomes" id="UP000009080">
    <property type="component" value="Chromosome"/>
</dbReference>
<dbReference type="SUPFAM" id="SSF52402">
    <property type="entry name" value="Adenine nucleotide alpha hydrolases-like"/>
    <property type="match status" value="1"/>
</dbReference>
<feature type="binding site" evidence="11">
    <location>
        <position position="289"/>
    </location>
    <ligand>
        <name>ATP</name>
        <dbReference type="ChEBI" id="CHEBI:30616"/>
    </ligand>
</feature>
<comment type="function">
    <text evidence="11">Catalyzes the ATP-dependent transfer of a sulfur to tRNA to produce 4-thiouridine in position 8 of tRNAs, which functions as a near-UV photosensor. Also catalyzes the transfer of sulfur to the sulfur carrier protein ThiS, forming ThiS-thiocarboxylate. This is a step in the synthesis of thiazole, in the thiamine biosynthesis pathway. The sulfur is donated as persulfide by IscS.</text>
</comment>
<keyword evidence="5 11" id="KW-0547">Nucleotide-binding</keyword>
<keyword evidence="9" id="KW-1015">Disulfide bond</keyword>
<dbReference type="GO" id="GO:0005524">
    <property type="term" value="F:ATP binding"/>
    <property type="evidence" value="ECO:0007669"/>
    <property type="project" value="UniProtKB-UniRule"/>
</dbReference>
<evidence type="ECO:0000256" key="4">
    <source>
        <dbReference type="ARBA" id="ARBA00022679"/>
    </source>
</evidence>
<dbReference type="InterPro" id="IPR020536">
    <property type="entry name" value="ThiI_AANH"/>
</dbReference>
<dbReference type="PANTHER" id="PTHR43209">
    <property type="entry name" value="TRNA SULFURTRANSFERASE"/>
    <property type="match status" value="1"/>
</dbReference>
<feature type="binding site" evidence="11">
    <location>
        <position position="298"/>
    </location>
    <ligand>
        <name>ATP</name>
        <dbReference type="ChEBI" id="CHEBI:30616"/>
    </ligand>
</feature>
<dbReference type="PANTHER" id="PTHR43209:SF1">
    <property type="entry name" value="TRNA SULFURTRANSFERASE"/>
    <property type="match status" value="1"/>
</dbReference>
<keyword evidence="10" id="KW-0676">Redox-active center</keyword>
<evidence type="ECO:0000313" key="15">
    <source>
        <dbReference type="Proteomes" id="UP000009080"/>
    </source>
</evidence>
<dbReference type="UniPathway" id="UPA00060"/>
<dbReference type="Gene3D" id="3.40.50.620">
    <property type="entry name" value="HUPs"/>
    <property type="match status" value="1"/>
</dbReference>
<dbReference type="Gene3D" id="3.30.2130.30">
    <property type="match status" value="1"/>
</dbReference>
<feature type="binding site" evidence="11">
    <location>
        <begin position="185"/>
        <end position="186"/>
    </location>
    <ligand>
        <name>ATP</name>
        <dbReference type="ChEBI" id="CHEBI:30616"/>
    </ligand>
</feature>
<dbReference type="GO" id="GO:0005829">
    <property type="term" value="C:cytosol"/>
    <property type="evidence" value="ECO:0007669"/>
    <property type="project" value="TreeGrafter"/>
</dbReference>
<name>C5BJ18_TERTT</name>
<evidence type="ECO:0000256" key="7">
    <source>
        <dbReference type="ARBA" id="ARBA00022884"/>
    </source>
</evidence>
<evidence type="ECO:0000256" key="11">
    <source>
        <dbReference type="HAMAP-Rule" id="MF_00021"/>
    </source>
</evidence>
<evidence type="ECO:0000256" key="6">
    <source>
        <dbReference type="ARBA" id="ARBA00022840"/>
    </source>
</evidence>
<sequence length="490" mass="55234">MIFTVRLFPEITIKSHPVRKRWTRQLTENLRLLGRRIHEGTKVIQDWDRIEVRVPDDDDAVQAQFIDMLKRTPGISTFSLVSAYPFTTLHDIYEHALPLYGDLIANKTFCVRVKRTGKHDFTSTDAEKYVGGGLNQHTQALGVRLKDPDVTVHIDIKDDYCYLVNGRFAGLGGFPMGTQDPVLSLVSGGFDSTVASYLMMKRGLRTHFCFFNLGGRDHELGVKEIAFYLWNRYSASHRVRFVTVPFEGVVEEILEKIDPANMGVVLKRMMLRAAEKIAARGDIQALVTGEAVAQVSSQTIPNLSAIERVCNTLVLRPLIAMDKPEIIRLSREIGAEEFSANIPEYCGVISVKPSAKVRLDRLEAQEAQFDFSRLENAIEQSRVQPIDAVMEDLRNPQAEVEAVAQLQPGDRIIDIRHPTEIDMRPLALPADTDAALEIPFYSLSTRFAELAREGRYLLYCDKGVMSQLHARHLRDDGATNVAVYRPEKPV</sequence>
<dbReference type="CDD" id="cd00158">
    <property type="entry name" value="RHOD"/>
    <property type="match status" value="1"/>
</dbReference>
<dbReference type="InterPro" id="IPR001763">
    <property type="entry name" value="Rhodanese-like_dom"/>
</dbReference>
<dbReference type="Pfam" id="PF02926">
    <property type="entry name" value="THUMP"/>
    <property type="match status" value="1"/>
</dbReference>
<dbReference type="AlphaFoldDB" id="C5BJ18"/>
<proteinExistence type="inferred from homology"/>
<keyword evidence="4 11" id="KW-0808">Transferase</keyword>
<accession>C5BJ18</accession>
<evidence type="ECO:0000256" key="3">
    <source>
        <dbReference type="ARBA" id="ARBA00022555"/>
    </source>
</evidence>
<dbReference type="GO" id="GO:0000049">
    <property type="term" value="F:tRNA binding"/>
    <property type="evidence" value="ECO:0007669"/>
    <property type="project" value="UniProtKB-UniRule"/>
</dbReference>
<evidence type="ECO:0000259" key="13">
    <source>
        <dbReference type="PROSITE" id="PS51165"/>
    </source>
</evidence>
<dbReference type="InterPro" id="IPR054173">
    <property type="entry name" value="ThiI_fer"/>
</dbReference>
<dbReference type="eggNOG" id="COG0301">
    <property type="taxonomic scope" value="Bacteria"/>
</dbReference>
<reference evidence="14 15" key="1">
    <citation type="journal article" date="2009" name="PLoS ONE">
        <title>The complete genome of Teredinibacter turnerae T7901: an intracellular endosymbiont of marine wood-boring bivalves (shipworms).</title>
        <authorList>
            <person name="Yang J.C."/>
            <person name="Madupu R."/>
            <person name="Durkin A.S."/>
            <person name="Ekborg N.A."/>
            <person name="Pedamallu C.S."/>
            <person name="Hostetler J.B."/>
            <person name="Radune D."/>
            <person name="Toms B.S."/>
            <person name="Henrissat B."/>
            <person name="Coutinho P.M."/>
            <person name="Schwarz S."/>
            <person name="Field L."/>
            <person name="Trindade-Silva A.E."/>
            <person name="Soares C.A.G."/>
            <person name="Elshahawi S."/>
            <person name="Hanora A."/>
            <person name="Schmidt E.W."/>
            <person name="Haygood M.G."/>
            <person name="Posfai J."/>
            <person name="Benner J."/>
            <person name="Madinger C."/>
            <person name="Nove J."/>
            <person name="Anton B."/>
            <person name="Chaudhary K."/>
            <person name="Foster J."/>
            <person name="Holman A."/>
            <person name="Kumar S."/>
            <person name="Lessard P.A."/>
            <person name="Luyten Y.A."/>
            <person name="Slatko B."/>
            <person name="Wood N."/>
            <person name="Wu B."/>
            <person name="Teplitski M."/>
            <person name="Mougous J.D."/>
            <person name="Ward N."/>
            <person name="Eisen J.A."/>
            <person name="Badger J.H."/>
            <person name="Distel D.L."/>
        </authorList>
    </citation>
    <scope>NUCLEOTIDE SEQUENCE [LARGE SCALE GENOMIC DNA]</scope>
    <source>
        <strain evidence="15">ATCC 39867 / T7901</strain>
    </source>
</reference>
<keyword evidence="15" id="KW-1185">Reference proteome</keyword>
<dbReference type="EMBL" id="CP001614">
    <property type="protein sequence ID" value="ACR13621.1"/>
    <property type="molecule type" value="Genomic_DNA"/>
</dbReference>
<dbReference type="InterPro" id="IPR036873">
    <property type="entry name" value="Rhodanese-like_dom_sf"/>
</dbReference>
<evidence type="ECO:0000313" key="14">
    <source>
        <dbReference type="EMBL" id="ACR13621.1"/>
    </source>
</evidence>
<dbReference type="PROSITE" id="PS50206">
    <property type="entry name" value="RHODANESE_3"/>
    <property type="match status" value="1"/>
</dbReference>
<dbReference type="InterPro" id="IPR050102">
    <property type="entry name" value="tRNA_sulfurtransferase_ThiI"/>
</dbReference>
<evidence type="ECO:0000256" key="10">
    <source>
        <dbReference type="ARBA" id="ARBA00023284"/>
    </source>
</evidence>
<keyword evidence="8 11" id="KW-0784">Thiamine biosynthesis</keyword>
<feature type="domain" description="THUMP" evidence="13">
    <location>
        <begin position="63"/>
        <end position="167"/>
    </location>
</feature>
<keyword evidence="3 11" id="KW-0820">tRNA-binding</keyword>
<dbReference type="GO" id="GO:0009228">
    <property type="term" value="P:thiamine biosynthetic process"/>
    <property type="evidence" value="ECO:0007669"/>
    <property type="project" value="UniProtKB-KW"/>
</dbReference>
<dbReference type="InterPro" id="IPR003720">
    <property type="entry name" value="tRNA_STrfase"/>
</dbReference>
<dbReference type="GO" id="GO:0009229">
    <property type="term" value="P:thiamine diphosphate biosynthetic process"/>
    <property type="evidence" value="ECO:0007669"/>
    <property type="project" value="UniProtKB-UniRule"/>
</dbReference>
<evidence type="ECO:0000259" key="12">
    <source>
        <dbReference type="PROSITE" id="PS50206"/>
    </source>
</evidence>
<dbReference type="NCBIfam" id="TIGR00342">
    <property type="entry name" value="tRNA uracil 4-sulfurtransferase ThiI"/>
    <property type="match status" value="1"/>
</dbReference>
<feature type="domain" description="Rhodanese" evidence="12">
    <location>
        <begin position="406"/>
        <end position="488"/>
    </location>
</feature>
<dbReference type="Pfam" id="PF22025">
    <property type="entry name" value="ThiI_fer"/>
    <property type="match status" value="1"/>
</dbReference>
<dbReference type="InterPro" id="IPR049961">
    <property type="entry name" value="ThiI_N"/>
</dbReference>
<evidence type="ECO:0000256" key="2">
    <source>
        <dbReference type="ARBA" id="ARBA00022490"/>
    </source>
</evidence>
<dbReference type="Pfam" id="PF02568">
    <property type="entry name" value="ThiI"/>
    <property type="match status" value="1"/>
</dbReference>
<protein>
    <recommendedName>
        <fullName evidence="11">tRNA sulfurtransferase</fullName>
        <ecNumber evidence="11">2.8.1.4</ecNumber>
    </recommendedName>
    <alternativeName>
        <fullName evidence="11">Sulfur carrier protein ThiS sulfurtransferase</fullName>
    </alternativeName>
    <alternativeName>
        <fullName evidence="11">Thiamine biosynthesis protein ThiI</fullName>
    </alternativeName>
    <alternativeName>
        <fullName evidence="11">tRNA 4-thiouridine synthase</fullName>
    </alternativeName>
</protein>
<dbReference type="HOGENOM" id="CLU_037952_4_1_6"/>
<organism evidence="14 15">
    <name type="scientific">Teredinibacter turnerae (strain ATCC 39867 / T7901)</name>
    <dbReference type="NCBI Taxonomy" id="377629"/>
    <lineage>
        <taxon>Bacteria</taxon>
        <taxon>Pseudomonadati</taxon>
        <taxon>Pseudomonadota</taxon>
        <taxon>Gammaproteobacteria</taxon>
        <taxon>Cellvibrionales</taxon>
        <taxon>Cellvibrionaceae</taxon>
        <taxon>Teredinibacter</taxon>
    </lineage>
</organism>
<comment type="pathway">
    <text evidence="11">Cofactor biosynthesis; thiamine diphosphate biosynthesis.</text>
</comment>
<dbReference type="GO" id="GO:0140741">
    <property type="term" value="F:tRNA-uracil-4 sulfurtransferase activity"/>
    <property type="evidence" value="ECO:0007669"/>
    <property type="project" value="UniProtKB-EC"/>
</dbReference>
<comment type="catalytic activity">
    <reaction evidence="11">
        <text>[ThiS sulfur-carrier protein]-C-terminal Gly-Gly-AMP + S-sulfanyl-L-cysteinyl-[cysteine desulfurase] + AH2 = [ThiS sulfur-carrier protein]-C-terminal-Gly-aminoethanethioate + L-cysteinyl-[cysteine desulfurase] + A + AMP + 2 H(+)</text>
        <dbReference type="Rhea" id="RHEA:43340"/>
        <dbReference type="Rhea" id="RHEA-COMP:12157"/>
        <dbReference type="Rhea" id="RHEA-COMP:12158"/>
        <dbReference type="Rhea" id="RHEA-COMP:12910"/>
        <dbReference type="Rhea" id="RHEA-COMP:19908"/>
        <dbReference type="ChEBI" id="CHEBI:13193"/>
        <dbReference type="ChEBI" id="CHEBI:15378"/>
        <dbReference type="ChEBI" id="CHEBI:17499"/>
        <dbReference type="ChEBI" id="CHEBI:29950"/>
        <dbReference type="ChEBI" id="CHEBI:61963"/>
        <dbReference type="ChEBI" id="CHEBI:90618"/>
        <dbReference type="ChEBI" id="CHEBI:232372"/>
        <dbReference type="ChEBI" id="CHEBI:456215"/>
    </reaction>
</comment>
<evidence type="ECO:0000256" key="9">
    <source>
        <dbReference type="ARBA" id="ARBA00023157"/>
    </source>
</evidence>
<dbReference type="SUPFAM" id="SSF52821">
    <property type="entry name" value="Rhodanese/Cell cycle control phosphatase"/>
    <property type="match status" value="1"/>
</dbReference>
<dbReference type="HAMAP" id="MF_00021">
    <property type="entry name" value="ThiI"/>
    <property type="match status" value="1"/>
</dbReference>
<gene>
    <name evidence="11 14" type="primary">thiI</name>
    <name evidence="14" type="ordered locus">TERTU_4420</name>
</gene>
<dbReference type="InterPro" id="IPR004114">
    <property type="entry name" value="THUMP_dom"/>
</dbReference>
<dbReference type="Gene3D" id="3.40.250.10">
    <property type="entry name" value="Rhodanese-like domain"/>
    <property type="match status" value="1"/>
</dbReference>
<dbReference type="GO" id="GO:0002937">
    <property type="term" value="P:tRNA 4-thiouridine biosynthesis"/>
    <property type="evidence" value="ECO:0007669"/>
    <property type="project" value="TreeGrafter"/>
</dbReference>
<dbReference type="KEGG" id="ttu:TERTU_4420"/>
<keyword evidence="7 11" id="KW-0694">RNA-binding</keyword>
<comment type="caution">
    <text evidence="11">Lacks conserved residue(s) required for the propagation of feature annotation.</text>
</comment>
<comment type="subcellular location">
    <subcellularLocation>
        <location evidence="1 11">Cytoplasm</location>
    </subcellularLocation>
</comment>
<dbReference type="OrthoDB" id="9773948at2"/>
<dbReference type="GO" id="GO:0052837">
    <property type="term" value="P:thiazole biosynthetic process"/>
    <property type="evidence" value="ECO:0007669"/>
    <property type="project" value="InterPro"/>
</dbReference>
<dbReference type="InterPro" id="IPR014729">
    <property type="entry name" value="Rossmann-like_a/b/a_fold"/>
</dbReference>
<dbReference type="EC" id="2.8.1.4" evidence="11"/>
<dbReference type="InterPro" id="IPR026340">
    <property type="entry name" value="THII_Thiazole_biosynth_dom"/>
</dbReference>
<dbReference type="CDD" id="cd11716">
    <property type="entry name" value="THUMP_ThiI"/>
    <property type="match status" value="1"/>
</dbReference>
<dbReference type="InterPro" id="IPR049962">
    <property type="entry name" value="THUMP_ThiI"/>
</dbReference>
<dbReference type="SUPFAM" id="SSF143437">
    <property type="entry name" value="THUMP domain-like"/>
    <property type="match status" value="1"/>
</dbReference>
<dbReference type="eggNOG" id="COG0607">
    <property type="taxonomic scope" value="Bacteria"/>
</dbReference>
<evidence type="ECO:0000256" key="5">
    <source>
        <dbReference type="ARBA" id="ARBA00022741"/>
    </source>
</evidence>
<dbReference type="RefSeq" id="WP_015819735.1">
    <property type="nucleotide sequence ID" value="NC_012997.1"/>
</dbReference>
<dbReference type="STRING" id="377629.TERTU_4420"/>